<dbReference type="SUPFAM" id="SSF52540">
    <property type="entry name" value="P-loop containing nucleoside triphosphate hydrolases"/>
    <property type="match status" value="1"/>
</dbReference>
<dbReference type="PANTHER" id="PTHR14074">
    <property type="entry name" value="HELICASE WITH DEATH DOMAIN-RELATED"/>
    <property type="match status" value="1"/>
</dbReference>
<feature type="region of interest" description="Disordered" evidence="1">
    <location>
        <begin position="1"/>
        <end position="26"/>
    </location>
</feature>
<dbReference type="InterPro" id="IPR011545">
    <property type="entry name" value="DEAD/DEAH_box_helicase_dom"/>
</dbReference>
<dbReference type="Pfam" id="PF00270">
    <property type="entry name" value="DEAD"/>
    <property type="match status" value="1"/>
</dbReference>
<dbReference type="STRING" id="3885.V7B514"/>
<dbReference type="PROSITE" id="PS51192">
    <property type="entry name" value="HELICASE_ATP_BIND_1"/>
    <property type="match status" value="1"/>
</dbReference>
<dbReference type="AlphaFoldDB" id="V7B514"/>
<dbReference type="Gene3D" id="3.40.50.300">
    <property type="entry name" value="P-loop containing nucleotide triphosphate hydrolases"/>
    <property type="match status" value="1"/>
</dbReference>
<dbReference type="GO" id="GO:0005737">
    <property type="term" value="C:cytoplasm"/>
    <property type="evidence" value="ECO:0007669"/>
    <property type="project" value="TreeGrafter"/>
</dbReference>
<organism evidence="3 4">
    <name type="scientific">Phaseolus vulgaris</name>
    <name type="common">Kidney bean</name>
    <name type="synonym">French bean</name>
    <dbReference type="NCBI Taxonomy" id="3885"/>
    <lineage>
        <taxon>Eukaryota</taxon>
        <taxon>Viridiplantae</taxon>
        <taxon>Streptophyta</taxon>
        <taxon>Embryophyta</taxon>
        <taxon>Tracheophyta</taxon>
        <taxon>Spermatophyta</taxon>
        <taxon>Magnoliopsida</taxon>
        <taxon>eudicotyledons</taxon>
        <taxon>Gunneridae</taxon>
        <taxon>Pentapetalae</taxon>
        <taxon>rosids</taxon>
        <taxon>fabids</taxon>
        <taxon>Fabales</taxon>
        <taxon>Fabaceae</taxon>
        <taxon>Papilionoideae</taxon>
        <taxon>50 kb inversion clade</taxon>
        <taxon>NPAAA clade</taxon>
        <taxon>indigoferoid/millettioid clade</taxon>
        <taxon>Phaseoleae</taxon>
        <taxon>Phaseolus</taxon>
    </lineage>
</organism>
<dbReference type="eggNOG" id="KOG0701">
    <property type="taxonomic scope" value="Eukaryota"/>
</dbReference>
<dbReference type="Gramene" id="ESW12635">
    <property type="protein sequence ID" value="ESW12635"/>
    <property type="gene ID" value="PHAVU_008G129300g"/>
</dbReference>
<evidence type="ECO:0000259" key="2">
    <source>
        <dbReference type="PROSITE" id="PS51192"/>
    </source>
</evidence>
<dbReference type="SMR" id="V7B514"/>
<dbReference type="Proteomes" id="UP000000226">
    <property type="component" value="Chromosome 8"/>
</dbReference>
<accession>V7B514</accession>
<dbReference type="InterPro" id="IPR014001">
    <property type="entry name" value="Helicase_ATP-bd"/>
</dbReference>
<keyword evidence="4" id="KW-1185">Reference proteome</keyword>
<dbReference type="InterPro" id="IPR027417">
    <property type="entry name" value="P-loop_NTPase"/>
</dbReference>
<reference evidence="4" key="1">
    <citation type="journal article" date="2014" name="Nat. Genet.">
        <title>A reference genome for common bean and genome-wide analysis of dual domestications.</title>
        <authorList>
            <person name="Schmutz J."/>
            <person name="McClean P.E."/>
            <person name="Mamidi S."/>
            <person name="Wu G.A."/>
            <person name="Cannon S.B."/>
            <person name="Grimwood J."/>
            <person name="Jenkins J."/>
            <person name="Shu S."/>
            <person name="Song Q."/>
            <person name="Chavarro C."/>
            <person name="Torres-Torres M."/>
            <person name="Geffroy V."/>
            <person name="Moghaddam S.M."/>
            <person name="Gao D."/>
            <person name="Abernathy B."/>
            <person name="Barry K."/>
            <person name="Blair M."/>
            <person name="Brick M.A."/>
            <person name="Chovatia M."/>
            <person name="Gepts P."/>
            <person name="Goodstein D.M."/>
            <person name="Gonzales M."/>
            <person name="Hellsten U."/>
            <person name="Hyten D.L."/>
            <person name="Jia G."/>
            <person name="Kelly J.D."/>
            <person name="Kudrna D."/>
            <person name="Lee R."/>
            <person name="Richard M.M."/>
            <person name="Miklas P.N."/>
            <person name="Osorno J.M."/>
            <person name="Rodrigues J."/>
            <person name="Thareau V."/>
            <person name="Urrea C.A."/>
            <person name="Wang M."/>
            <person name="Yu Y."/>
            <person name="Zhang M."/>
            <person name="Wing R.A."/>
            <person name="Cregan P.B."/>
            <person name="Rokhsar D.S."/>
            <person name="Jackson S.A."/>
        </authorList>
    </citation>
    <scope>NUCLEOTIDE SEQUENCE [LARGE SCALE GENOMIC DNA]</scope>
    <source>
        <strain evidence="4">cv. G19833</strain>
    </source>
</reference>
<protein>
    <recommendedName>
        <fullName evidence="2">Helicase ATP-binding domain-containing protein</fullName>
    </recommendedName>
</protein>
<evidence type="ECO:0000313" key="4">
    <source>
        <dbReference type="Proteomes" id="UP000000226"/>
    </source>
</evidence>
<evidence type="ECO:0000313" key="3">
    <source>
        <dbReference type="EMBL" id="ESW12635.1"/>
    </source>
</evidence>
<gene>
    <name evidence="3" type="ORF">PHAVU_008G129300g</name>
</gene>
<dbReference type="OrthoDB" id="6513042at2759"/>
<proteinExistence type="predicted"/>
<dbReference type="InterPro" id="IPR051363">
    <property type="entry name" value="RLR_Helicase"/>
</dbReference>
<feature type="compositionally biased region" description="Basic and acidic residues" evidence="1">
    <location>
        <begin position="11"/>
        <end position="26"/>
    </location>
</feature>
<feature type="domain" description="Helicase ATP-binding" evidence="2">
    <location>
        <begin position="63"/>
        <end position="199"/>
    </location>
</feature>
<evidence type="ECO:0000256" key="1">
    <source>
        <dbReference type="SAM" id="MobiDB-lite"/>
    </source>
</evidence>
<sequence>MDFSLPLSVHGGEKRKSKESKLVEQRGKEAMEGALSMGTHTHTKQQKITRDVLPFARSCRLEALDKAIRENTIVYLETGSGKPLIAIMLLRRYAHHLRKPSPFTAVFVVPQVVLVSQQAETVKKHTDLKVGVYWGDMGVHFWDGGTWKQEMEKYEVLIMTPVILLNCLRHSFLELNMIKVLIMDECHHSRSRHPYACIMTEFYHPQLQYGSFALPESLVSLHLQLSRKLQILNHPCQNIQKLMTLMHSKAAESLSSSEFDSFSWGYSGDRVVRKGLFCLWLKLRWLQLLSGPRKRECAREHILEVAYQYYLFSI</sequence>
<dbReference type="GO" id="GO:0003676">
    <property type="term" value="F:nucleic acid binding"/>
    <property type="evidence" value="ECO:0007669"/>
    <property type="project" value="InterPro"/>
</dbReference>
<dbReference type="PANTHER" id="PTHR14074:SF16">
    <property type="entry name" value="ANTIVIRAL INNATE IMMUNE RESPONSE RECEPTOR RIG-I"/>
    <property type="match status" value="1"/>
</dbReference>
<dbReference type="SMART" id="SM00487">
    <property type="entry name" value="DEXDc"/>
    <property type="match status" value="1"/>
</dbReference>
<dbReference type="GO" id="GO:0005524">
    <property type="term" value="F:ATP binding"/>
    <property type="evidence" value="ECO:0007669"/>
    <property type="project" value="InterPro"/>
</dbReference>
<name>V7B514_PHAVU</name>
<dbReference type="EMBL" id="CM002295">
    <property type="protein sequence ID" value="ESW12635.1"/>
    <property type="molecule type" value="Genomic_DNA"/>
</dbReference>